<gene>
    <name evidence="3" type="ORF">M9Y10_035579</name>
</gene>
<evidence type="ECO:0000256" key="2">
    <source>
        <dbReference type="SAM" id="MobiDB-lite"/>
    </source>
</evidence>
<organism evidence="3 4">
    <name type="scientific">Tritrichomonas musculus</name>
    <dbReference type="NCBI Taxonomy" id="1915356"/>
    <lineage>
        <taxon>Eukaryota</taxon>
        <taxon>Metamonada</taxon>
        <taxon>Parabasalia</taxon>
        <taxon>Tritrichomonadida</taxon>
        <taxon>Tritrichomonadidae</taxon>
        <taxon>Tritrichomonas</taxon>
    </lineage>
</organism>
<dbReference type="PANTHER" id="PTHR46518:SF1">
    <property type="entry name" value="OUTER DYNEIN ARM-DOCKING COMPLEX SUBUNIT 3"/>
    <property type="match status" value="1"/>
</dbReference>
<keyword evidence="4" id="KW-1185">Reference proteome</keyword>
<protein>
    <submittedName>
        <fullName evidence="3">Uncharacterized protein</fullName>
    </submittedName>
</protein>
<proteinExistence type="predicted"/>
<evidence type="ECO:0000313" key="3">
    <source>
        <dbReference type="EMBL" id="KAK8838163.1"/>
    </source>
</evidence>
<accession>A0ABR2GW65</accession>
<feature type="coiled-coil region" evidence="1">
    <location>
        <begin position="183"/>
        <end position="231"/>
    </location>
</feature>
<dbReference type="EMBL" id="JAPFFF010000056">
    <property type="protein sequence ID" value="KAK8838163.1"/>
    <property type="molecule type" value="Genomic_DNA"/>
</dbReference>
<sequence>MSKTTGTGLSNSQPVAETFQAELAAINEKGKELKGEKRENYRSIVQRLENNCQVLSDLRDEHTALRNKLSQLVKEKNSRSNLANLESSLKHTNHEVNLLKRQIDELKHKKEISIKSQREAEVVLANFNRAQSSEHPEEQRIRDIKNKLDKANIKNAETTHLMKLYQKIITLFDKQKTHWNPILQEKQAEIARKQRDIADLTLIARDSMHSLSIASNEYNRAEVQCNAARQKRDILLNSKKEQAKANNARQMIDVDIDQKVSKPQPSLNSQPSVLRNKINKAAREKREERFRQVSSVYEDIRDRFGTNDPEKIKAFFTERQETSATLQKQIDDLKEAIELLEKQSNHLKGALEEAEYASSKGVGGNRLISEGKRILMEKQDELLDNKKQMKVQEAHQKSIKGGILHLFEVMSLIRGEEDKMPEEPDQTLKWCNEKVTFIKQMMNDEDFDFISIINKPAFVSLIQRTENNFDMQEVESSKKTKKPFEQHKRAPKEKTGDIQARVLDRAQVKLQSQKAVQMSLQNQKKVFK</sequence>
<keyword evidence="1" id="KW-0175">Coiled coil</keyword>
<comment type="caution">
    <text evidence="3">The sequence shown here is derived from an EMBL/GenBank/DDBJ whole genome shotgun (WGS) entry which is preliminary data.</text>
</comment>
<name>A0ABR2GW65_9EUKA</name>
<dbReference type="InterPro" id="IPR033192">
    <property type="entry name" value="ODAD3"/>
</dbReference>
<feature type="compositionally biased region" description="Basic and acidic residues" evidence="2">
    <location>
        <begin position="475"/>
        <end position="498"/>
    </location>
</feature>
<feature type="coiled-coil region" evidence="1">
    <location>
        <begin position="323"/>
        <end position="357"/>
    </location>
</feature>
<feature type="coiled-coil region" evidence="1">
    <location>
        <begin position="16"/>
        <end position="109"/>
    </location>
</feature>
<evidence type="ECO:0000256" key="1">
    <source>
        <dbReference type="SAM" id="Coils"/>
    </source>
</evidence>
<dbReference type="PANTHER" id="PTHR46518">
    <property type="entry name" value="COILED-COIL DOMAIN-CONTAINING PROTEIN 151"/>
    <property type="match status" value="1"/>
</dbReference>
<dbReference type="Proteomes" id="UP001470230">
    <property type="component" value="Unassembled WGS sequence"/>
</dbReference>
<evidence type="ECO:0000313" key="4">
    <source>
        <dbReference type="Proteomes" id="UP001470230"/>
    </source>
</evidence>
<feature type="region of interest" description="Disordered" evidence="2">
    <location>
        <begin position="472"/>
        <end position="498"/>
    </location>
</feature>
<reference evidence="3 4" key="1">
    <citation type="submission" date="2024-04" db="EMBL/GenBank/DDBJ databases">
        <title>Tritrichomonas musculus Genome.</title>
        <authorList>
            <person name="Alves-Ferreira E."/>
            <person name="Grigg M."/>
            <person name="Lorenzi H."/>
            <person name="Galac M."/>
        </authorList>
    </citation>
    <scope>NUCLEOTIDE SEQUENCE [LARGE SCALE GENOMIC DNA]</scope>
    <source>
        <strain evidence="3 4">EAF2021</strain>
    </source>
</reference>